<feature type="compositionally biased region" description="Basic and acidic residues" evidence="8">
    <location>
        <begin position="514"/>
        <end position="530"/>
    </location>
</feature>
<proteinExistence type="inferred from homology"/>
<dbReference type="Pfam" id="PF00271">
    <property type="entry name" value="Helicase_C"/>
    <property type="match status" value="1"/>
</dbReference>
<keyword evidence="2 6" id="KW-0378">Hydrolase</keyword>
<evidence type="ECO:0000256" key="8">
    <source>
        <dbReference type="SAM" id="MobiDB-lite"/>
    </source>
</evidence>
<dbReference type="InterPro" id="IPR025313">
    <property type="entry name" value="SPB4-like_CTE"/>
</dbReference>
<dbReference type="PROSITE" id="PS00039">
    <property type="entry name" value="DEAD_ATP_HELICASE"/>
    <property type="match status" value="1"/>
</dbReference>
<dbReference type="Pfam" id="PF13959">
    <property type="entry name" value="CTE_SPB4"/>
    <property type="match status" value="1"/>
</dbReference>
<keyword evidence="1 6" id="KW-0547">Nucleotide-binding</keyword>
<dbReference type="PROSITE" id="PS51194">
    <property type="entry name" value="HELICASE_CTER"/>
    <property type="match status" value="1"/>
</dbReference>
<reference evidence="12" key="1">
    <citation type="submission" date="2022-11" db="UniProtKB">
        <authorList>
            <consortium name="WormBaseParasite"/>
        </authorList>
    </citation>
    <scope>IDENTIFICATION</scope>
</reference>
<dbReference type="AlphaFoldDB" id="A0A914C373"/>
<keyword evidence="3 6" id="KW-0347">Helicase</keyword>
<feature type="region of interest" description="Disordered" evidence="8">
    <location>
        <begin position="563"/>
        <end position="583"/>
    </location>
</feature>
<feature type="compositionally biased region" description="Basic and acidic residues" evidence="8">
    <location>
        <begin position="496"/>
        <end position="506"/>
    </location>
</feature>
<protein>
    <recommendedName>
        <fullName evidence="7">ATP-dependent RNA helicase</fullName>
        <ecNumber evidence="7">3.6.4.13</ecNumber>
    </recommendedName>
</protein>
<dbReference type="PROSITE" id="PS51192">
    <property type="entry name" value="HELICASE_ATP_BIND_1"/>
    <property type="match status" value="1"/>
</dbReference>
<dbReference type="EC" id="3.6.4.13" evidence="7"/>
<dbReference type="Proteomes" id="UP000887540">
    <property type="component" value="Unplaced"/>
</dbReference>
<dbReference type="InterPro" id="IPR027417">
    <property type="entry name" value="P-loop_NTPase"/>
</dbReference>
<keyword evidence="11" id="KW-1185">Reference proteome</keyword>
<evidence type="ECO:0000256" key="3">
    <source>
        <dbReference type="ARBA" id="ARBA00022806"/>
    </source>
</evidence>
<evidence type="ECO:0000256" key="1">
    <source>
        <dbReference type="ARBA" id="ARBA00022741"/>
    </source>
</evidence>
<dbReference type="GO" id="GO:0003724">
    <property type="term" value="F:RNA helicase activity"/>
    <property type="evidence" value="ECO:0007669"/>
    <property type="project" value="UniProtKB-EC"/>
</dbReference>
<comment type="domain">
    <text evidence="7">The Q motif is unique to and characteristic of the DEAD box family of RNA helicases and controls ATP binding and hydrolysis.</text>
</comment>
<dbReference type="InterPro" id="IPR000629">
    <property type="entry name" value="RNA-helicase_DEAD-box_CS"/>
</dbReference>
<comment type="similarity">
    <text evidence="6">Belongs to the DEAD box helicase family.</text>
</comment>
<feature type="compositionally biased region" description="Acidic residues" evidence="8">
    <location>
        <begin position="573"/>
        <end position="583"/>
    </location>
</feature>
<dbReference type="GO" id="GO:0043186">
    <property type="term" value="C:P granule"/>
    <property type="evidence" value="ECO:0007669"/>
    <property type="project" value="UniProtKB-ARBA"/>
</dbReference>
<dbReference type="Gene3D" id="3.40.50.300">
    <property type="entry name" value="P-loop containing nucleotide triphosphate hydrolases"/>
    <property type="match status" value="2"/>
</dbReference>
<dbReference type="WBParaSite" id="ACRNAN_Path_187.g662.t1">
    <property type="protein sequence ID" value="ACRNAN_Path_187.g662.t1"/>
    <property type="gene ID" value="ACRNAN_Path_187.g662"/>
</dbReference>
<dbReference type="InterPro" id="IPR011545">
    <property type="entry name" value="DEAD/DEAH_box_helicase_dom"/>
</dbReference>
<feature type="region of interest" description="Disordered" evidence="8">
    <location>
        <begin position="496"/>
        <end position="546"/>
    </location>
</feature>
<evidence type="ECO:0000256" key="2">
    <source>
        <dbReference type="ARBA" id="ARBA00022801"/>
    </source>
</evidence>
<dbReference type="SUPFAM" id="SSF52540">
    <property type="entry name" value="P-loop containing nucleoside triphosphate hydrolases"/>
    <property type="match status" value="1"/>
</dbReference>
<dbReference type="CDD" id="cd18787">
    <property type="entry name" value="SF2_C_DEAD"/>
    <property type="match status" value="1"/>
</dbReference>
<evidence type="ECO:0000259" key="10">
    <source>
        <dbReference type="PROSITE" id="PS51194"/>
    </source>
</evidence>
<dbReference type="Pfam" id="PF00270">
    <property type="entry name" value="DEAD"/>
    <property type="match status" value="1"/>
</dbReference>
<feature type="domain" description="Helicase ATP-binding" evidence="9">
    <location>
        <begin position="37"/>
        <end position="217"/>
    </location>
</feature>
<name>A0A914C373_9BILA</name>
<comment type="function">
    <text evidence="7">RNA helicase.</text>
</comment>
<feature type="domain" description="Helicase C-terminal" evidence="10">
    <location>
        <begin position="256"/>
        <end position="404"/>
    </location>
</feature>
<evidence type="ECO:0000259" key="9">
    <source>
        <dbReference type="PROSITE" id="PS51192"/>
    </source>
</evidence>
<dbReference type="GO" id="GO:0003723">
    <property type="term" value="F:RNA binding"/>
    <property type="evidence" value="ECO:0007669"/>
    <property type="project" value="UniProtKB-UniRule"/>
</dbReference>
<evidence type="ECO:0000256" key="5">
    <source>
        <dbReference type="ARBA" id="ARBA00022884"/>
    </source>
</evidence>
<feature type="compositionally biased region" description="Basic and acidic residues" evidence="8">
    <location>
        <begin position="563"/>
        <end position="572"/>
    </location>
</feature>
<accession>A0A914C373</accession>
<dbReference type="GO" id="GO:0016787">
    <property type="term" value="F:hydrolase activity"/>
    <property type="evidence" value="ECO:0007669"/>
    <property type="project" value="UniProtKB-KW"/>
</dbReference>
<dbReference type="InterPro" id="IPR001650">
    <property type="entry name" value="Helicase_C-like"/>
</dbReference>
<evidence type="ECO:0000256" key="4">
    <source>
        <dbReference type="ARBA" id="ARBA00022840"/>
    </source>
</evidence>
<keyword evidence="5 7" id="KW-0694">RNA-binding</keyword>
<evidence type="ECO:0000313" key="12">
    <source>
        <dbReference type="WBParaSite" id="ACRNAN_Path_187.g662.t1"/>
    </source>
</evidence>
<dbReference type="InterPro" id="IPR014001">
    <property type="entry name" value="Helicase_ATP-bd"/>
</dbReference>
<evidence type="ECO:0000313" key="11">
    <source>
        <dbReference type="Proteomes" id="UP000887540"/>
    </source>
</evidence>
<dbReference type="GO" id="GO:0005524">
    <property type="term" value="F:ATP binding"/>
    <property type="evidence" value="ECO:0007669"/>
    <property type="project" value="UniProtKB-UniRule"/>
</dbReference>
<dbReference type="PANTHER" id="PTHR24031">
    <property type="entry name" value="RNA HELICASE"/>
    <property type="match status" value="1"/>
</dbReference>
<sequence>MQSTQKEIVKSLSEEVREFFFNELSLKNFTPVQLCTTHYFLHNYDCIVQAPTGSGKTLAYIIPTIQLLKKCRTKDAKNSTRIFALILVPSRDLVTQVASVLEPLCKKMEFSVARLVGGGGAKANPETLFEGDCVVVATPGRLSSLLEKMGNLKNWLKSLEVLIIDEADRFSDVEFRKSISEILSSLPKQRRTGLFSATQAKDMEELVKFGLRNPIRLNVTGQETTINPDSDQTMSTSNVAPEELTNHHTFIPADQKLLALINFLKERKNSKILVFFWSSACVEYLAKILPQFLKGQEIVALHGKKKFTRSKIIEKFRKSQNCVMLSTDLMGRGIDVVDIDWVVQFDIPKHSSWFVHRSGRSGRAGRLGQAVVFLTHEESAYAKFLETHEKISFNELKIKGLTEEAAKKIRAKVIEIASSDREILELGTRAFVSFIQAYSKHDSQIVCKLKDLDIIGLAHSYGLLRIPIMLELKSFKLGTFKRTDIETSKISFKDPKRELERQKNLTERQNPVPAEKKPQKAKSEKIEKEKISKKRKRKQKSEWEELQEADRLLKKFKKGKLSKEEVNKLMDKEDSEPENNDSD</sequence>
<evidence type="ECO:0000256" key="6">
    <source>
        <dbReference type="RuleBase" id="RU000492"/>
    </source>
</evidence>
<dbReference type="SMART" id="SM00487">
    <property type="entry name" value="DEXDc"/>
    <property type="match status" value="1"/>
</dbReference>
<dbReference type="SMART" id="SM01178">
    <property type="entry name" value="DUF4217"/>
    <property type="match status" value="1"/>
</dbReference>
<comment type="catalytic activity">
    <reaction evidence="7">
        <text>ATP + H2O = ADP + phosphate + H(+)</text>
        <dbReference type="Rhea" id="RHEA:13065"/>
        <dbReference type="ChEBI" id="CHEBI:15377"/>
        <dbReference type="ChEBI" id="CHEBI:15378"/>
        <dbReference type="ChEBI" id="CHEBI:30616"/>
        <dbReference type="ChEBI" id="CHEBI:43474"/>
        <dbReference type="ChEBI" id="CHEBI:456216"/>
        <dbReference type="EC" id="3.6.4.13"/>
    </reaction>
</comment>
<keyword evidence="4 6" id="KW-0067">ATP-binding</keyword>
<dbReference type="SMART" id="SM00490">
    <property type="entry name" value="HELICc"/>
    <property type="match status" value="1"/>
</dbReference>
<evidence type="ECO:0000256" key="7">
    <source>
        <dbReference type="RuleBase" id="RU365068"/>
    </source>
</evidence>
<organism evidence="11 12">
    <name type="scientific">Acrobeloides nanus</name>
    <dbReference type="NCBI Taxonomy" id="290746"/>
    <lineage>
        <taxon>Eukaryota</taxon>
        <taxon>Metazoa</taxon>
        <taxon>Ecdysozoa</taxon>
        <taxon>Nematoda</taxon>
        <taxon>Chromadorea</taxon>
        <taxon>Rhabditida</taxon>
        <taxon>Tylenchina</taxon>
        <taxon>Cephalobomorpha</taxon>
        <taxon>Cephaloboidea</taxon>
        <taxon>Cephalobidae</taxon>
        <taxon>Acrobeloides</taxon>
    </lineage>
</organism>